<dbReference type="Gene3D" id="3.20.20.190">
    <property type="entry name" value="Phosphatidylinositol (PI) phosphodiesterase"/>
    <property type="match status" value="1"/>
</dbReference>
<dbReference type="InterPro" id="IPR017946">
    <property type="entry name" value="PLC-like_Pdiesterase_TIM-brl"/>
</dbReference>
<feature type="domain" description="GP-PDE" evidence="1">
    <location>
        <begin position="11"/>
        <end position="254"/>
    </location>
</feature>
<dbReference type="AlphaFoldDB" id="A0A3N0EG45"/>
<reference evidence="2 3" key="1">
    <citation type="submission" date="2018-11" db="EMBL/GenBank/DDBJ databases">
        <title>The genome draft of YIM 96095.</title>
        <authorList>
            <person name="Tang S.-K."/>
            <person name="Chunyu W.-X."/>
            <person name="Feng Y.-Z."/>
        </authorList>
    </citation>
    <scope>NUCLEOTIDE SEQUENCE [LARGE SCALE GENOMIC DNA]</scope>
    <source>
        <strain evidence="2 3">YIM 96095</strain>
    </source>
</reference>
<dbReference type="PROSITE" id="PS51704">
    <property type="entry name" value="GP_PDE"/>
    <property type="match status" value="1"/>
</dbReference>
<sequence length="275" mass="30686">MTGDYLDSPTPIALAHRGGWLTDDSGRVRTELENTALAFEHAIRLGYRHLETDVHATRDGALLAFHDETLDRTTDRDGRIRDLPYSEVARARVGGSEPIPLLAELLHAWPEARFNIDIKADNAVEPLVETLRRTGAWNRVCVGSFSQRRLDRTRAALDRPVATSCGPVDVARLRFASLTPVLRWLVRRGVSCAQIPPRTHGFPLVSRDLIATAHRFGLQVHVWTINRPAVMARLLDAGVDGIVTDNTVGLRRLLRERGEWDNPPPSVDENREPGV</sequence>
<accession>A0A3N0EG45</accession>
<dbReference type="InterPro" id="IPR030395">
    <property type="entry name" value="GP_PDE_dom"/>
</dbReference>
<dbReference type="Proteomes" id="UP000269198">
    <property type="component" value="Unassembled WGS sequence"/>
</dbReference>
<evidence type="ECO:0000313" key="3">
    <source>
        <dbReference type="Proteomes" id="UP000269198"/>
    </source>
</evidence>
<comment type="caution">
    <text evidence="2">The sequence shown here is derived from an EMBL/GenBank/DDBJ whole genome shotgun (WGS) entry which is preliminary data.</text>
</comment>
<evidence type="ECO:0000259" key="1">
    <source>
        <dbReference type="PROSITE" id="PS51704"/>
    </source>
</evidence>
<protein>
    <submittedName>
        <fullName evidence="2">Glycerophosphodiester phosphodiesterase</fullName>
    </submittedName>
</protein>
<dbReference type="PANTHER" id="PTHR43805:SF1">
    <property type="entry name" value="GP-PDE DOMAIN-CONTAINING PROTEIN"/>
    <property type="match status" value="1"/>
</dbReference>
<proteinExistence type="predicted"/>
<dbReference type="SUPFAM" id="SSF51695">
    <property type="entry name" value="PLC-like phosphodiesterases"/>
    <property type="match status" value="1"/>
</dbReference>
<dbReference type="Pfam" id="PF03009">
    <property type="entry name" value="GDPD"/>
    <property type="match status" value="1"/>
</dbReference>
<dbReference type="PANTHER" id="PTHR43805">
    <property type="entry name" value="GLYCEROPHOSPHORYL DIESTER PHOSPHODIESTERASE"/>
    <property type="match status" value="1"/>
</dbReference>
<dbReference type="RefSeq" id="WP_123199666.1">
    <property type="nucleotide sequence ID" value="NZ_RJMB01000002.1"/>
</dbReference>
<keyword evidence="3" id="KW-1185">Reference proteome</keyword>
<dbReference type="CDD" id="cd08561">
    <property type="entry name" value="GDPD_cytoplasmic_ScUgpQ2_like"/>
    <property type="match status" value="1"/>
</dbReference>
<organism evidence="2 3">
    <name type="scientific">Halostreptopolyspora alba</name>
    <dbReference type="NCBI Taxonomy" id="2487137"/>
    <lineage>
        <taxon>Bacteria</taxon>
        <taxon>Bacillati</taxon>
        <taxon>Actinomycetota</taxon>
        <taxon>Actinomycetes</taxon>
        <taxon>Streptosporangiales</taxon>
        <taxon>Nocardiopsidaceae</taxon>
        <taxon>Halostreptopolyspora</taxon>
    </lineage>
</organism>
<name>A0A3N0EG45_9ACTN</name>
<evidence type="ECO:0000313" key="2">
    <source>
        <dbReference type="EMBL" id="RNL86838.1"/>
    </source>
</evidence>
<dbReference type="GO" id="GO:0008081">
    <property type="term" value="F:phosphoric diester hydrolase activity"/>
    <property type="evidence" value="ECO:0007669"/>
    <property type="project" value="InterPro"/>
</dbReference>
<dbReference type="EMBL" id="RJMB01000002">
    <property type="protein sequence ID" value="RNL86838.1"/>
    <property type="molecule type" value="Genomic_DNA"/>
</dbReference>
<dbReference type="GO" id="GO:0006629">
    <property type="term" value="P:lipid metabolic process"/>
    <property type="evidence" value="ECO:0007669"/>
    <property type="project" value="InterPro"/>
</dbReference>
<gene>
    <name evidence="2" type="ORF">EFW17_02885</name>
</gene>
<dbReference type="OrthoDB" id="5241788at2"/>